<keyword evidence="3" id="KW-1185">Reference proteome</keyword>
<dbReference type="RefSeq" id="WP_209381782.1">
    <property type="nucleotide sequence ID" value="NZ_JAGIZB010000039.1"/>
</dbReference>
<keyword evidence="1" id="KW-0812">Transmembrane</keyword>
<evidence type="ECO:0000313" key="2">
    <source>
        <dbReference type="EMBL" id="MBP0447514.1"/>
    </source>
</evidence>
<evidence type="ECO:0000313" key="3">
    <source>
        <dbReference type="Proteomes" id="UP000681594"/>
    </source>
</evidence>
<dbReference type="EMBL" id="JAGIZB010000039">
    <property type="protein sequence ID" value="MBP0447514.1"/>
    <property type="molecule type" value="Genomic_DNA"/>
</dbReference>
<dbReference type="Proteomes" id="UP000681594">
    <property type="component" value="Unassembled WGS sequence"/>
</dbReference>
<keyword evidence="1" id="KW-1133">Transmembrane helix</keyword>
<keyword evidence="1" id="KW-0472">Membrane</keyword>
<proteinExistence type="predicted"/>
<reference evidence="2 3" key="1">
    <citation type="submission" date="2021-03" db="EMBL/GenBank/DDBJ databases">
        <authorList>
            <person name="So Y."/>
        </authorList>
    </citation>
    <scope>NUCLEOTIDE SEQUENCE [LARGE SCALE GENOMIC DNA]</scope>
    <source>
        <strain evidence="2 3">SSH11</strain>
    </source>
</reference>
<sequence length="55" mass="6179">MLVGNAALWVFLLPGNAVSDLLQVDEEESRVMIRTLINMLVWNLIATLVVYSCLM</sequence>
<comment type="caution">
    <text evidence="2">The sequence shown here is derived from an EMBL/GenBank/DDBJ whole genome shotgun (WGS) entry which is preliminary data.</text>
</comment>
<name>A0ABS4AKW4_9PROT</name>
<feature type="transmembrane region" description="Helical" evidence="1">
    <location>
        <begin position="33"/>
        <end position="54"/>
    </location>
</feature>
<organism evidence="2 3">
    <name type="scientific">Pararoseomonas baculiformis</name>
    <dbReference type="NCBI Taxonomy" id="2820812"/>
    <lineage>
        <taxon>Bacteria</taxon>
        <taxon>Pseudomonadati</taxon>
        <taxon>Pseudomonadota</taxon>
        <taxon>Alphaproteobacteria</taxon>
        <taxon>Acetobacterales</taxon>
        <taxon>Acetobacteraceae</taxon>
        <taxon>Pararoseomonas</taxon>
    </lineage>
</organism>
<evidence type="ECO:0000256" key="1">
    <source>
        <dbReference type="SAM" id="Phobius"/>
    </source>
</evidence>
<protein>
    <submittedName>
        <fullName evidence="2">Uncharacterized protein</fullName>
    </submittedName>
</protein>
<gene>
    <name evidence="2" type="ORF">J8J14_22390</name>
</gene>
<accession>A0ABS4AKW4</accession>